<dbReference type="PANTHER" id="PTHR33064:SF37">
    <property type="entry name" value="RIBONUCLEASE H"/>
    <property type="match status" value="1"/>
</dbReference>
<gene>
    <name evidence="2" type="ORF">CR513_16324</name>
</gene>
<evidence type="ECO:0000313" key="2">
    <source>
        <dbReference type="EMBL" id="RDY00494.1"/>
    </source>
</evidence>
<accession>A0A371HCR3</accession>
<sequence>MPGQHISDLRKLFERLRKYRLRELLGFIVNERGIELDLDKVRAIRNMPAPKIETEVKGFLGRQYLESPPVLVPVVPDKPLIIYLTVLKESMGGILGQRDDSRKEQAIYYLSKKFIDCEQRYSTLE</sequence>
<feature type="non-terminal residue" evidence="2">
    <location>
        <position position="1"/>
    </location>
</feature>
<dbReference type="Pfam" id="PF17919">
    <property type="entry name" value="RT_RNaseH_2"/>
    <property type="match status" value="1"/>
</dbReference>
<organism evidence="2 3">
    <name type="scientific">Mucuna pruriens</name>
    <name type="common">Velvet bean</name>
    <name type="synonym">Dolichos pruriens</name>
    <dbReference type="NCBI Taxonomy" id="157652"/>
    <lineage>
        <taxon>Eukaryota</taxon>
        <taxon>Viridiplantae</taxon>
        <taxon>Streptophyta</taxon>
        <taxon>Embryophyta</taxon>
        <taxon>Tracheophyta</taxon>
        <taxon>Spermatophyta</taxon>
        <taxon>Magnoliopsida</taxon>
        <taxon>eudicotyledons</taxon>
        <taxon>Gunneridae</taxon>
        <taxon>Pentapetalae</taxon>
        <taxon>rosids</taxon>
        <taxon>fabids</taxon>
        <taxon>Fabales</taxon>
        <taxon>Fabaceae</taxon>
        <taxon>Papilionoideae</taxon>
        <taxon>50 kb inversion clade</taxon>
        <taxon>NPAAA clade</taxon>
        <taxon>indigoferoid/millettioid clade</taxon>
        <taxon>Phaseoleae</taxon>
        <taxon>Mucuna</taxon>
    </lineage>
</organism>
<dbReference type="OrthoDB" id="1938451at2759"/>
<dbReference type="InterPro" id="IPR041577">
    <property type="entry name" value="RT_RNaseH_2"/>
</dbReference>
<dbReference type="STRING" id="157652.A0A371HCR3"/>
<dbReference type="SUPFAM" id="SSF56672">
    <property type="entry name" value="DNA/RNA polymerases"/>
    <property type="match status" value="1"/>
</dbReference>
<comment type="caution">
    <text evidence="2">The sequence shown here is derived from an EMBL/GenBank/DDBJ whole genome shotgun (WGS) entry which is preliminary data.</text>
</comment>
<reference evidence="2" key="1">
    <citation type="submission" date="2018-05" db="EMBL/GenBank/DDBJ databases">
        <title>Draft genome of Mucuna pruriens seed.</title>
        <authorList>
            <person name="Nnadi N.E."/>
            <person name="Vos R."/>
            <person name="Hasami M.H."/>
            <person name="Devisetty U.K."/>
            <person name="Aguiy J.C."/>
        </authorList>
    </citation>
    <scope>NUCLEOTIDE SEQUENCE [LARGE SCALE GENOMIC DNA]</scope>
    <source>
        <strain evidence="2">JCA_2017</strain>
    </source>
</reference>
<protein>
    <recommendedName>
        <fullName evidence="1">Reverse transcriptase/retrotransposon-derived protein RNase H-like domain-containing protein</fullName>
    </recommendedName>
</protein>
<dbReference type="EMBL" id="QJKJ01002979">
    <property type="protein sequence ID" value="RDY00494.1"/>
    <property type="molecule type" value="Genomic_DNA"/>
</dbReference>
<dbReference type="Proteomes" id="UP000257109">
    <property type="component" value="Unassembled WGS sequence"/>
</dbReference>
<evidence type="ECO:0000259" key="1">
    <source>
        <dbReference type="Pfam" id="PF17919"/>
    </source>
</evidence>
<dbReference type="InterPro" id="IPR051320">
    <property type="entry name" value="Viral_Replic_Matur_Polypro"/>
</dbReference>
<proteinExistence type="predicted"/>
<evidence type="ECO:0000313" key="3">
    <source>
        <dbReference type="Proteomes" id="UP000257109"/>
    </source>
</evidence>
<name>A0A371HCR3_MUCPR</name>
<dbReference type="PANTHER" id="PTHR33064">
    <property type="entry name" value="POL PROTEIN"/>
    <property type="match status" value="1"/>
</dbReference>
<dbReference type="InterPro" id="IPR043502">
    <property type="entry name" value="DNA/RNA_pol_sf"/>
</dbReference>
<keyword evidence="3" id="KW-1185">Reference proteome</keyword>
<feature type="domain" description="Reverse transcriptase/retrotransposon-derived protein RNase H-like" evidence="1">
    <location>
        <begin position="63"/>
        <end position="125"/>
    </location>
</feature>
<dbReference type="AlphaFoldDB" id="A0A371HCR3"/>